<dbReference type="PANTHER" id="PTHR41523">
    <property type="entry name" value="TWO-COMPONENT SYSTEM SENSOR PROTEIN"/>
    <property type="match status" value="1"/>
</dbReference>
<evidence type="ECO:0000256" key="1">
    <source>
        <dbReference type="ARBA" id="ARBA00000085"/>
    </source>
</evidence>
<dbReference type="InterPro" id="IPR036890">
    <property type="entry name" value="HATPase_C_sf"/>
</dbReference>
<evidence type="ECO:0000259" key="16">
    <source>
        <dbReference type="PROSITE" id="PS50112"/>
    </source>
</evidence>
<comment type="catalytic activity">
    <reaction evidence="1">
        <text>ATP + protein L-histidine = ADP + protein N-phospho-L-histidine.</text>
        <dbReference type="EC" id="2.7.13.3"/>
    </reaction>
</comment>
<dbReference type="GO" id="GO:0009881">
    <property type="term" value="F:photoreceptor activity"/>
    <property type="evidence" value="ECO:0007669"/>
    <property type="project" value="UniProtKB-KW"/>
</dbReference>
<dbReference type="InterPro" id="IPR001610">
    <property type="entry name" value="PAC"/>
</dbReference>
<evidence type="ECO:0000256" key="11">
    <source>
        <dbReference type="ARBA" id="ARBA00022777"/>
    </source>
</evidence>
<evidence type="ECO:0000256" key="6">
    <source>
        <dbReference type="ARBA" id="ARBA00022630"/>
    </source>
</evidence>
<dbReference type="GO" id="GO:0004673">
    <property type="term" value="F:protein histidine kinase activity"/>
    <property type="evidence" value="ECO:0007669"/>
    <property type="project" value="UniProtKB-EC"/>
</dbReference>
<dbReference type="EMBL" id="WTYQ01000004">
    <property type="protein sequence ID" value="MXP26791.1"/>
    <property type="molecule type" value="Genomic_DNA"/>
</dbReference>
<evidence type="ECO:0000256" key="10">
    <source>
        <dbReference type="ARBA" id="ARBA00022741"/>
    </source>
</evidence>
<keyword evidence="10" id="KW-0547">Nucleotide-binding</keyword>
<keyword evidence="13" id="KW-0157">Chromophore</keyword>
<keyword evidence="15" id="KW-0675">Receptor</keyword>
<dbReference type="PANTHER" id="PTHR41523:SF8">
    <property type="entry name" value="ETHYLENE RESPONSE SENSOR PROTEIN"/>
    <property type="match status" value="1"/>
</dbReference>
<evidence type="ECO:0000256" key="7">
    <source>
        <dbReference type="ARBA" id="ARBA00022643"/>
    </source>
</evidence>
<keyword evidence="12" id="KW-0067">ATP-binding</keyword>
<evidence type="ECO:0000256" key="9">
    <source>
        <dbReference type="ARBA" id="ARBA00022737"/>
    </source>
</evidence>
<proteinExistence type="predicted"/>
<keyword evidence="5" id="KW-0716">Sensory transduction</keyword>
<keyword evidence="3" id="KW-0600">Photoreceptor protein</keyword>
<dbReference type="Gene3D" id="3.30.450.20">
    <property type="entry name" value="PAS domain"/>
    <property type="match status" value="2"/>
</dbReference>
<dbReference type="SUPFAM" id="SSF55785">
    <property type="entry name" value="PYP-like sensor domain (PAS domain)"/>
    <property type="match status" value="2"/>
</dbReference>
<feature type="domain" description="PAS" evidence="16">
    <location>
        <begin position="130"/>
        <end position="201"/>
    </location>
</feature>
<dbReference type="SMART" id="SM00091">
    <property type="entry name" value="PAS"/>
    <property type="match status" value="2"/>
</dbReference>
<dbReference type="OrthoDB" id="136506at2"/>
<comment type="caution">
    <text evidence="18">The sequence shown here is derived from an EMBL/GenBank/DDBJ whole genome shotgun (WGS) entry which is preliminary data.</text>
</comment>
<dbReference type="InterPro" id="IPR013767">
    <property type="entry name" value="PAS_fold"/>
</dbReference>
<dbReference type="PROSITE" id="PS50112">
    <property type="entry name" value="PAS"/>
    <property type="match status" value="2"/>
</dbReference>
<accession>A0A845ACT0</accession>
<feature type="domain" description="PAS" evidence="16">
    <location>
        <begin position="4"/>
        <end position="74"/>
    </location>
</feature>
<keyword evidence="14" id="KW-0843">Virulence</keyword>
<dbReference type="GO" id="GO:0006355">
    <property type="term" value="P:regulation of DNA-templated transcription"/>
    <property type="evidence" value="ECO:0007669"/>
    <property type="project" value="InterPro"/>
</dbReference>
<dbReference type="InterPro" id="IPR000700">
    <property type="entry name" value="PAS-assoc_C"/>
</dbReference>
<keyword evidence="7" id="KW-0288">FMN</keyword>
<dbReference type="AlphaFoldDB" id="A0A845ACT0"/>
<dbReference type="CDD" id="cd00130">
    <property type="entry name" value="PAS"/>
    <property type="match status" value="2"/>
</dbReference>
<dbReference type="FunFam" id="3.30.450.20:FF:000099">
    <property type="entry name" value="Sensory box sensor histidine kinase"/>
    <property type="match status" value="1"/>
</dbReference>
<evidence type="ECO:0000313" key="19">
    <source>
        <dbReference type="Proteomes" id="UP000460561"/>
    </source>
</evidence>
<keyword evidence="6" id="KW-0285">Flavoprotein</keyword>
<evidence type="ECO:0000256" key="8">
    <source>
        <dbReference type="ARBA" id="ARBA00022679"/>
    </source>
</evidence>
<dbReference type="Pfam" id="PF00989">
    <property type="entry name" value="PAS"/>
    <property type="match status" value="1"/>
</dbReference>
<evidence type="ECO:0000256" key="12">
    <source>
        <dbReference type="ARBA" id="ARBA00022840"/>
    </source>
</evidence>
<keyword evidence="19" id="KW-1185">Reference proteome</keyword>
<keyword evidence="9" id="KW-0677">Repeat</keyword>
<dbReference type="InterPro" id="IPR035965">
    <property type="entry name" value="PAS-like_dom_sf"/>
</dbReference>
<dbReference type="GO" id="GO:0005524">
    <property type="term" value="F:ATP binding"/>
    <property type="evidence" value="ECO:0007669"/>
    <property type="project" value="UniProtKB-KW"/>
</dbReference>
<sequence>MLEPFDYYAALVDGSDDAIIGKDLTGKILKWNPSAERIFGYTAAEMEGQQIQLILPPDVYDEEERIFERIRSGERVGQFFTRRIHKSGRLMHVSVTISPVRNEQGEIVGASAIIRDATEYMARDIRLRESEERFRMMAENISQLAWIAEADGGIIWYNRRWYDYTGTNPVQMQSGSGWKPFLHPDYQQRVNNGLRECVEAGDAWEDTFPLRGANGQYRWFLSRSKPITDADGRVMYWFGTHTDITEQREQEEQIRLLLMEVNHRSKNMLTTVQALARRSAKDDKGFIARFEDRVRSLAVNQDILVRREWREVPIAELVRLQLGFVEEARGEFTVTGPECALMPRAAEVIGMALHELATNSLKYGALSVDGGKVAIDWRCADKSGVFSIHWTESGGPEVVEPSHHGFGTTLIRDVPRHNLGATVELDYKPDGLSWSLKGKCCSAG</sequence>
<keyword evidence="11" id="KW-0418">Kinase</keyword>
<evidence type="ECO:0000256" key="2">
    <source>
        <dbReference type="ARBA" id="ARBA00012438"/>
    </source>
</evidence>
<evidence type="ECO:0000259" key="17">
    <source>
        <dbReference type="PROSITE" id="PS50113"/>
    </source>
</evidence>
<evidence type="ECO:0000256" key="13">
    <source>
        <dbReference type="ARBA" id="ARBA00022991"/>
    </source>
</evidence>
<evidence type="ECO:0000256" key="5">
    <source>
        <dbReference type="ARBA" id="ARBA00022606"/>
    </source>
</evidence>
<dbReference type="SMART" id="SM00911">
    <property type="entry name" value="HWE_HK"/>
    <property type="match status" value="1"/>
</dbReference>
<protein>
    <recommendedName>
        <fullName evidence="2">histidine kinase</fullName>
        <ecNumber evidence="2">2.7.13.3</ecNumber>
    </recommendedName>
</protein>
<name>A0A845ACT0_9SPHN</name>
<reference evidence="18 19" key="1">
    <citation type="submission" date="2019-12" db="EMBL/GenBank/DDBJ databases">
        <title>Genomic-based taxomic classification of the family Erythrobacteraceae.</title>
        <authorList>
            <person name="Xu L."/>
        </authorList>
    </citation>
    <scope>NUCLEOTIDE SEQUENCE [LARGE SCALE GENOMIC DNA]</scope>
    <source>
        <strain evidence="18 19">DSM 18604</strain>
    </source>
</reference>
<dbReference type="InterPro" id="IPR013655">
    <property type="entry name" value="PAS_fold_3"/>
</dbReference>
<evidence type="ECO:0000313" key="18">
    <source>
        <dbReference type="EMBL" id="MXP26791.1"/>
    </source>
</evidence>
<dbReference type="Pfam" id="PF07536">
    <property type="entry name" value="HWE_HK"/>
    <property type="match status" value="1"/>
</dbReference>
<organism evidence="18 19">
    <name type="scientific">Altericroceibacterium indicum</name>
    <dbReference type="NCBI Taxonomy" id="374177"/>
    <lineage>
        <taxon>Bacteria</taxon>
        <taxon>Pseudomonadati</taxon>
        <taxon>Pseudomonadota</taxon>
        <taxon>Alphaproteobacteria</taxon>
        <taxon>Sphingomonadales</taxon>
        <taxon>Erythrobacteraceae</taxon>
        <taxon>Altericroceibacterium</taxon>
    </lineage>
</organism>
<evidence type="ECO:0000256" key="4">
    <source>
        <dbReference type="ARBA" id="ARBA00022553"/>
    </source>
</evidence>
<dbReference type="Proteomes" id="UP000460561">
    <property type="component" value="Unassembled WGS sequence"/>
</dbReference>
<keyword evidence="8" id="KW-0808">Transferase</keyword>
<dbReference type="RefSeq" id="WP_160739982.1">
    <property type="nucleotide sequence ID" value="NZ_WTYQ01000004.1"/>
</dbReference>
<keyword evidence="4" id="KW-0597">Phosphoprotein</keyword>
<evidence type="ECO:0000256" key="3">
    <source>
        <dbReference type="ARBA" id="ARBA00022543"/>
    </source>
</evidence>
<dbReference type="PROSITE" id="PS50113">
    <property type="entry name" value="PAC"/>
    <property type="match status" value="2"/>
</dbReference>
<evidence type="ECO:0000256" key="14">
    <source>
        <dbReference type="ARBA" id="ARBA00023026"/>
    </source>
</evidence>
<gene>
    <name evidence="18" type="ORF">GRI39_12170</name>
</gene>
<dbReference type="Gene3D" id="3.30.565.10">
    <property type="entry name" value="Histidine kinase-like ATPase, C-terminal domain"/>
    <property type="match status" value="1"/>
</dbReference>
<dbReference type="InterPro" id="IPR000014">
    <property type="entry name" value="PAS"/>
</dbReference>
<dbReference type="InterPro" id="IPR011102">
    <property type="entry name" value="Sig_transdc_His_kinase_HWE"/>
</dbReference>
<evidence type="ECO:0000256" key="15">
    <source>
        <dbReference type="ARBA" id="ARBA00023170"/>
    </source>
</evidence>
<feature type="domain" description="PAC" evidence="17">
    <location>
        <begin position="77"/>
        <end position="129"/>
    </location>
</feature>
<dbReference type="EC" id="2.7.13.3" evidence="2"/>
<dbReference type="Pfam" id="PF08447">
    <property type="entry name" value="PAS_3"/>
    <property type="match status" value="1"/>
</dbReference>
<dbReference type="SMART" id="SM00086">
    <property type="entry name" value="PAC"/>
    <property type="match status" value="2"/>
</dbReference>
<dbReference type="SUPFAM" id="SSF55874">
    <property type="entry name" value="ATPase domain of HSP90 chaperone/DNA topoisomerase II/histidine kinase"/>
    <property type="match status" value="1"/>
</dbReference>
<feature type="domain" description="PAC" evidence="17">
    <location>
        <begin position="204"/>
        <end position="256"/>
    </location>
</feature>
<dbReference type="NCBIfam" id="TIGR00229">
    <property type="entry name" value="sensory_box"/>
    <property type="match status" value="2"/>
</dbReference>